<dbReference type="Pfam" id="PF00067">
    <property type="entry name" value="p450"/>
    <property type="match status" value="1"/>
</dbReference>
<dbReference type="Proteomes" id="UP000266723">
    <property type="component" value="Unassembled WGS sequence"/>
</dbReference>
<dbReference type="PANTHER" id="PTHR24299:SF59">
    <property type="entry name" value="CYTOCHROME P450 SUPERFAMILY PROTEIN"/>
    <property type="match status" value="1"/>
</dbReference>
<proteinExistence type="predicted"/>
<reference evidence="1 2" key="1">
    <citation type="journal article" date="2020" name="BMC Genomics">
        <title>Intraspecific diversification of the crop wild relative Brassica cretica Lam. using demographic model selection.</title>
        <authorList>
            <person name="Kioukis A."/>
            <person name="Michalopoulou V.A."/>
            <person name="Briers L."/>
            <person name="Pirintsos S."/>
            <person name="Studholme D.J."/>
            <person name="Pavlidis P."/>
            <person name="Sarris P.F."/>
        </authorList>
    </citation>
    <scope>NUCLEOTIDE SEQUENCE [LARGE SCALE GENOMIC DNA]</scope>
    <source>
        <strain evidence="2">cv. PFS-1207/04</strain>
    </source>
</reference>
<accession>A0ABQ7ERE2</accession>
<evidence type="ECO:0000313" key="2">
    <source>
        <dbReference type="Proteomes" id="UP000266723"/>
    </source>
</evidence>
<dbReference type="Gene3D" id="1.10.630.10">
    <property type="entry name" value="Cytochrome P450"/>
    <property type="match status" value="1"/>
</dbReference>
<evidence type="ECO:0008006" key="3">
    <source>
        <dbReference type="Google" id="ProtNLM"/>
    </source>
</evidence>
<keyword evidence="2" id="KW-1185">Reference proteome</keyword>
<gene>
    <name evidence="1" type="ORF">DY000_02045267</name>
</gene>
<comment type="caution">
    <text evidence="1">The sequence shown here is derived from an EMBL/GenBank/DDBJ whole genome shotgun (WGS) entry which is preliminary data.</text>
</comment>
<dbReference type="SUPFAM" id="SSF48264">
    <property type="entry name" value="Cytochrome P450"/>
    <property type="match status" value="1"/>
</dbReference>
<name>A0ABQ7ERE2_BRACR</name>
<dbReference type="InterPro" id="IPR002401">
    <property type="entry name" value="Cyt_P450_E_grp-I"/>
</dbReference>
<dbReference type="PANTHER" id="PTHR24299">
    <property type="entry name" value="CYTOCHROME P450 FAMILY 1"/>
    <property type="match status" value="1"/>
</dbReference>
<dbReference type="InterPro" id="IPR036396">
    <property type="entry name" value="Cyt_P450_sf"/>
</dbReference>
<sequence>MEIFSEKLLLPICFILSCFFIFTTARFRRSSPRSATLPPGPPRLPIIGNIHQVGKLPHRSFADLSKTYGPIMHLKFGRLNTVIITSPGAAREVLRTHDQTLSGRKSPNAVWSISHHKVSVAWIHPSSAR</sequence>
<dbReference type="PROSITE" id="PS51257">
    <property type="entry name" value="PROKAR_LIPOPROTEIN"/>
    <property type="match status" value="1"/>
</dbReference>
<dbReference type="InterPro" id="IPR001128">
    <property type="entry name" value="Cyt_P450"/>
</dbReference>
<evidence type="ECO:0000313" key="1">
    <source>
        <dbReference type="EMBL" id="KAF3606293.1"/>
    </source>
</evidence>
<organism evidence="1 2">
    <name type="scientific">Brassica cretica</name>
    <name type="common">Mustard</name>
    <dbReference type="NCBI Taxonomy" id="69181"/>
    <lineage>
        <taxon>Eukaryota</taxon>
        <taxon>Viridiplantae</taxon>
        <taxon>Streptophyta</taxon>
        <taxon>Embryophyta</taxon>
        <taxon>Tracheophyta</taxon>
        <taxon>Spermatophyta</taxon>
        <taxon>Magnoliopsida</taxon>
        <taxon>eudicotyledons</taxon>
        <taxon>Gunneridae</taxon>
        <taxon>Pentapetalae</taxon>
        <taxon>rosids</taxon>
        <taxon>malvids</taxon>
        <taxon>Brassicales</taxon>
        <taxon>Brassicaceae</taxon>
        <taxon>Brassiceae</taxon>
        <taxon>Brassica</taxon>
    </lineage>
</organism>
<protein>
    <recommendedName>
        <fullName evidence="3">Cytochrome P450</fullName>
    </recommendedName>
</protein>
<dbReference type="EMBL" id="QGKV02000297">
    <property type="protein sequence ID" value="KAF3606293.1"/>
    <property type="molecule type" value="Genomic_DNA"/>
</dbReference>
<dbReference type="PRINTS" id="PR00463">
    <property type="entry name" value="EP450I"/>
</dbReference>